<dbReference type="InterPro" id="IPR037986">
    <property type="entry name" value="Myo5p-like_CBD_DIL"/>
</dbReference>
<dbReference type="InterPro" id="IPR052072">
    <property type="entry name" value="Vascular_dev_regulator"/>
</dbReference>
<evidence type="ECO:0000313" key="10">
    <source>
        <dbReference type="EMBL" id="RCH97840.1"/>
    </source>
</evidence>
<dbReference type="SUPFAM" id="SSF48403">
    <property type="entry name" value="Ankyrin repeat"/>
    <property type="match status" value="1"/>
</dbReference>
<dbReference type="InterPro" id="IPR028082">
    <property type="entry name" value="Peripla_BP_I"/>
</dbReference>
<evidence type="ECO:0000259" key="9">
    <source>
        <dbReference type="PROSITE" id="PS51126"/>
    </source>
</evidence>
<dbReference type="PANTHER" id="PTHR16027:SF6">
    <property type="entry name" value="DILUTE DOMAIN-CONTAINING PROTEIN"/>
    <property type="match status" value="1"/>
</dbReference>
<dbReference type="GO" id="GO:0051020">
    <property type="term" value="F:GTPase binding"/>
    <property type="evidence" value="ECO:0007669"/>
    <property type="project" value="TreeGrafter"/>
</dbReference>
<protein>
    <recommendedName>
        <fullName evidence="9">Dilute domain-containing protein</fullName>
    </recommendedName>
</protein>
<evidence type="ECO:0000313" key="11">
    <source>
        <dbReference type="Proteomes" id="UP000253551"/>
    </source>
</evidence>
<evidence type="ECO:0000256" key="4">
    <source>
        <dbReference type="ARBA" id="ARBA00023136"/>
    </source>
</evidence>
<dbReference type="Pfam" id="PF12796">
    <property type="entry name" value="Ank_2"/>
    <property type="match status" value="1"/>
</dbReference>
<dbReference type="EMBL" id="PJQM01002138">
    <property type="protein sequence ID" value="RCH97840.1"/>
    <property type="molecule type" value="Genomic_DNA"/>
</dbReference>
<dbReference type="STRING" id="4846.A0A367K6P4"/>
<feature type="transmembrane region" description="Helical" evidence="8">
    <location>
        <begin position="943"/>
        <end position="965"/>
    </location>
</feature>
<evidence type="ECO:0000256" key="6">
    <source>
        <dbReference type="ARBA" id="ARBA00023180"/>
    </source>
</evidence>
<dbReference type="Pfam" id="PF01094">
    <property type="entry name" value="ANF_receptor"/>
    <property type="match status" value="1"/>
</dbReference>
<dbReference type="PROSITE" id="PS51126">
    <property type="entry name" value="DILUTE"/>
    <property type="match status" value="1"/>
</dbReference>
<comment type="subcellular location">
    <subcellularLocation>
        <location evidence="1">Membrane</location>
        <topology evidence="1">Multi-pass membrane protein</topology>
    </subcellularLocation>
</comment>
<keyword evidence="3 8" id="KW-1133">Transmembrane helix</keyword>
<evidence type="ECO:0000256" key="8">
    <source>
        <dbReference type="SAM" id="Phobius"/>
    </source>
</evidence>
<keyword evidence="2 8" id="KW-0812">Transmembrane</keyword>
<evidence type="ECO:0000256" key="2">
    <source>
        <dbReference type="ARBA" id="ARBA00022692"/>
    </source>
</evidence>
<evidence type="ECO:0000256" key="1">
    <source>
        <dbReference type="ARBA" id="ARBA00004141"/>
    </source>
</evidence>
<dbReference type="CDD" id="cd15473">
    <property type="entry name" value="Myo5p-like_CBD_DIL_ANK"/>
    <property type="match status" value="1"/>
</dbReference>
<dbReference type="SMART" id="SM01132">
    <property type="entry name" value="DIL"/>
    <property type="match status" value="1"/>
</dbReference>
<gene>
    <name evidence="10" type="ORF">CU098_000900</name>
</gene>
<dbReference type="GO" id="GO:0004930">
    <property type="term" value="F:G protein-coupled receptor activity"/>
    <property type="evidence" value="ECO:0007669"/>
    <property type="project" value="InterPro"/>
</dbReference>
<evidence type="ECO:0000256" key="3">
    <source>
        <dbReference type="ARBA" id="ARBA00022989"/>
    </source>
</evidence>
<sequence length="974" mass="110219">MVHERTRGFVQLDAVDNEDWSPLMYASCFGKSSVARYLLDLGVKINAQDKLGWTCLMWAVTNDHCDMVEMLLEYNASFDIISLNGTSAYDLVNPANDRMMHILSLYRPLPTKAQFIWNRCLPDQMFVFSDNQIDTILNTTISQFKLPIKSRSEVHVPANIIFLSARYAHYYTTKEAMDHFLNQALQRTQDVIQAHTQDVHTLAFWISNLSQLLCYLKKDSQLLIKSGKHQIHITELISEAYTCLVQDSQRRLDHILEPAMLDFEPLEGIDIQFAHDWQRFFRRSSVSLELSPSSVTHLLTSILYVLQSYKVHQTITTQVLSQLFYFFSCELFNRILINKRFLCRSRALQIRMNLSVIEEWIRQQALPFESFLTPVVQMIQLLQCVSQLVDLMDFINTINTFDLLNSVQIKRLILQYRYEVNECRLPDEIEKYTMQIAEDTLKQYSTPRPKSSLGLFYKKNQSQEVGLAETKDSTYLLPFSLPSLDSSTGGKLECTTPVIPEDWLIRLDQIGVLLPFSQKNDNLTAKIVWGGSSAIRMAVNDINQQQMIPGAYITLIEKDSFPDASLTQMSVTNAVYSSVTLLQQGVVGVIGDISSSWTSLSALISSTLEIPQCSFTANAVALSDKTQYKYFFRTIPTQVLIADVMLEFASKEGWKKLGVLYTDDPLGQQFYQRAIIQAGTMDIHITQYQSIPSTEQSESLNSALTNLTSSGARIIMVAATPTSKIILQAKELGLMNENYVWLLMGDSEDSLKTDVEAYNQNYSTKIDYAKDFQGLFMFDNWLSLYGYPPFESFLDQWATLDPEVYPFSGYRNISYYEGLAYSCMMVMAKGYQKVIANSNNQTLQLQKLASGALGDELLPPVFNVNYVGPEGPMTYDSNGDLTTGNYLVYNLQHGNKVTVGQSTGGFLNITSTPLFFDGSSKIPLDSPPSSALNPNLGSAISNVIFVLSSCGILFSIFCFILVLTYRKHEVFKVS</sequence>
<dbReference type="InterPro" id="IPR002110">
    <property type="entry name" value="Ankyrin_rpt"/>
</dbReference>
<dbReference type="InterPro" id="IPR002710">
    <property type="entry name" value="Dilute_dom"/>
</dbReference>
<dbReference type="PROSITE" id="PS50088">
    <property type="entry name" value="ANK_REPEAT"/>
    <property type="match status" value="2"/>
</dbReference>
<dbReference type="PRINTS" id="PR00248">
    <property type="entry name" value="GPCRMGR"/>
</dbReference>
<feature type="non-terminal residue" evidence="10">
    <location>
        <position position="974"/>
    </location>
</feature>
<dbReference type="SMART" id="SM00248">
    <property type="entry name" value="ANK"/>
    <property type="match status" value="2"/>
</dbReference>
<dbReference type="InterPro" id="IPR000337">
    <property type="entry name" value="GPCR_3"/>
</dbReference>
<name>A0A367K6P4_RHIST</name>
<dbReference type="PROSITE" id="PS50297">
    <property type="entry name" value="ANK_REP_REGION"/>
    <property type="match status" value="1"/>
</dbReference>
<keyword evidence="7" id="KW-0040">ANK repeat</keyword>
<evidence type="ECO:0000256" key="5">
    <source>
        <dbReference type="ARBA" id="ARBA00023170"/>
    </source>
</evidence>
<dbReference type="InterPro" id="IPR036770">
    <property type="entry name" value="Ankyrin_rpt-contain_sf"/>
</dbReference>
<accession>A0A367K6P4</accession>
<reference evidence="10 11" key="1">
    <citation type="journal article" date="2018" name="G3 (Bethesda)">
        <title>Phylogenetic and Phylogenomic Definition of Rhizopus Species.</title>
        <authorList>
            <person name="Gryganskyi A.P."/>
            <person name="Golan J."/>
            <person name="Dolatabadi S."/>
            <person name="Mondo S."/>
            <person name="Robb S."/>
            <person name="Idnurm A."/>
            <person name="Muszewska A."/>
            <person name="Steczkiewicz K."/>
            <person name="Masonjones S."/>
            <person name="Liao H.L."/>
            <person name="Gajdeczka M.T."/>
            <person name="Anike F."/>
            <person name="Vuek A."/>
            <person name="Anishchenko I.M."/>
            <person name="Voigt K."/>
            <person name="de Hoog G.S."/>
            <person name="Smith M.E."/>
            <person name="Heitman J."/>
            <person name="Vilgalys R."/>
            <person name="Stajich J.E."/>
        </authorList>
    </citation>
    <scope>NUCLEOTIDE SEQUENCE [LARGE SCALE GENOMIC DNA]</scope>
    <source>
        <strain evidence="10 11">LSU 92-RS-03</strain>
    </source>
</reference>
<evidence type="ECO:0000256" key="7">
    <source>
        <dbReference type="PROSITE-ProRule" id="PRU00023"/>
    </source>
</evidence>
<organism evidence="10 11">
    <name type="scientific">Rhizopus stolonifer</name>
    <name type="common">Rhizopus nigricans</name>
    <dbReference type="NCBI Taxonomy" id="4846"/>
    <lineage>
        <taxon>Eukaryota</taxon>
        <taxon>Fungi</taxon>
        <taxon>Fungi incertae sedis</taxon>
        <taxon>Mucoromycota</taxon>
        <taxon>Mucoromycotina</taxon>
        <taxon>Mucoromycetes</taxon>
        <taxon>Mucorales</taxon>
        <taxon>Mucorineae</taxon>
        <taxon>Rhizopodaceae</taxon>
        <taxon>Rhizopus</taxon>
    </lineage>
</organism>
<keyword evidence="4 8" id="KW-0472">Membrane</keyword>
<dbReference type="OrthoDB" id="5984008at2759"/>
<comment type="caution">
    <text evidence="10">The sequence shown here is derived from an EMBL/GenBank/DDBJ whole genome shotgun (WGS) entry which is preliminary data.</text>
</comment>
<feature type="repeat" description="ANK" evidence="7">
    <location>
        <begin position="18"/>
        <end position="50"/>
    </location>
</feature>
<feature type="repeat" description="ANK" evidence="7">
    <location>
        <begin position="51"/>
        <end position="83"/>
    </location>
</feature>
<keyword evidence="6" id="KW-0325">Glycoprotein</keyword>
<dbReference type="Gene3D" id="3.40.50.2300">
    <property type="match status" value="2"/>
</dbReference>
<dbReference type="GO" id="GO:0016020">
    <property type="term" value="C:membrane"/>
    <property type="evidence" value="ECO:0007669"/>
    <property type="project" value="UniProtKB-SubCell"/>
</dbReference>
<dbReference type="Gene3D" id="1.25.40.20">
    <property type="entry name" value="Ankyrin repeat-containing domain"/>
    <property type="match status" value="1"/>
</dbReference>
<keyword evidence="11" id="KW-1185">Reference proteome</keyword>
<dbReference type="AlphaFoldDB" id="A0A367K6P4"/>
<feature type="domain" description="Dilute" evidence="9">
    <location>
        <begin position="182"/>
        <end position="439"/>
    </location>
</feature>
<dbReference type="Pfam" id="PF01843">
    <property type="entry name" value="DIL"/>
    <property type="match status" value="1"/>
</dbReference>
<dbReference type="InterPro" id="IPR001828">
    <property type="entry name" value="ANF_lig-bd_rcpt"/>
</dbReference>
<dbReference type="PANTHER" id="PTHR16027">
    <property type="entry name" value="DILUTE DOMAIN-CONTAINING PROTEIN YPR089W"/>
    <property type="match status" value="1"/>
</dbReference>
<proteinExistence type="predicted"/>
<keyword evidence="5" id="KW-0675">Receptor</keyword>
<dbReference type="Proteomes" id="UP000253551">
    <property type="component" value="Unassembled WGS sequence"/>
</dbReference>
<dbReference type="SUPFAM" id="SSF53822">
    <property type="entry name" value="Periplasmic binding protein-like I"/>
    <property type="match status" value="1"/>
</dbReference>